<protein>
    <submittedName>
        <fullName evidence="2">Beta-Ala-His dipeptidase</fullName>
        <ecNumber evidence="2">3.4.13.20</ecNumber>
    </submittedName>
</protein>
<dbReference type="PIRSF" id="PIRSF016599">
    <property type="entry name" value="Xaa-His_dipept"/>
    <property type="match status" value="1"/>
</dbReference>
<dbReference type="GO" id="GO:0016805">
    <property type="term" value="F:dipeptidase activity"/>
    <property type="evidence" value="ECO:0007669"/>
    <property type="project" value="UniProtKB-KW"/>
</dbReference>
<gene>
    <name evidence="2" type="primary">pepD</name>
    <name evidence="2" type="ORF">H8Z77_06210</name>
</gene>
<name>A0ABR7IR39_9CLOT</name>
<dbReference type="InterPro" id="IPR011650">
    <property type="entry name" value="Peptidase_M20_dimer"/>
</dbReference>
<dbReference type="Proteomes" id="UP000649151">
    <property type="component" value="Unassembled WGS sequence"/>
</dbReference>
<evidence type="ECO:0000259" key="1">
    <source>
        <dbReference type="Pfam" id="PF07687"/>
    </source>
</evidence>
<dbReference type="PRINTS" id="PR00934">
    <property type="entry name" value="XHISDIPTASE"/>
</dbReference>
<evidence type="ECO:0000313" key="3">
    <source>
        <dbReference type="Proteomes" id="UP000649151"/>
    </source>
</evidence>
<dbReference type="Gene3D" id="3.40.630.10">
    <property type="entry name" value="Zn peptidases"/>
    <property type="match status" value="2"/>
</dbReference>
<dbReference type="SUPFAM" id="SSF53187">
    <property type="entry name" value="Zn-dependent exopeptidases"/>
    <property type="match status" value="1"/>
</dbReference>
<dbReference type="NCBIfam" id="TIGR01893">
    <property type="entry name" value="aa-his-dipept"/>
    <property type="match status" value="1"/>
</dbReference>
<proteinExistence type="predicted"/>
<dbReference type="Pfam" id="PF07687">
    <property type="entry name" value="M20_dimer"/>
    <property type="match status" value="1"/>
</dbReference>
<dbReference type="PANTHER" id="PTHR43501">
    <property type="entry name" value="CYTOSOL NON-SPECIFIC DIPEPTIDASE"/>
    <property type="match status" value="1"/>
</dbReference>
<organism evidence="2 3">
    <name type="scientific">Clostridium facile</name>
    <dbReference type="NCBI Taxonomy" id="2763035"/>
    <lineage>
        <taxon>Bacteria</taxon>
        <taxon>Bacillati</taxon>
        <taxon>Bacillota</taxon>
        <taxon>Clostridia</taxon>
        <taxon>Eubacteriales</taxon>
        <taxon>Clostridiaceae</taxon>
        <taxon>Clostridium</taxon>
    </lineage>
</organism>
<dbReference type="RefSeq" id="WP_186996504.1">
    <property type="nucleotide sequence ID" value="NZ_JACOQK010000001.1"/>
</dbReference>
<dbReference type="Pfam" id="PF01546">
    <property type="entry name" value="Peptidase_M20"/>
    <property type="match status" value="1"/>
</dbReference>
<keyword evidence="2" id="KW-0378">Hydrolase</keyword>
<dbReference type="EMBL" id="JACOQK010000001">
    <property type="protein sequence ID" value="MBC5787616.1"/>
    <property type="molecule type" value="Genomic_DNA"/>
</dbReference>
<comment type="caution">
    <text evidence="2">The sequence shown here is derived from an EMBL/GenBank/DDBJ whole genome shotgun (WGS) entry which is preliminary data.</text>
</comment>
<dbReference type="EC" id="3.4.13.20" evidence="2"/>
<sequence length="492" mass="55047">MAFPKRFYHMVRKVIEMSIVLDYFKEIAKIPHATYDEKRISDFLMEFAKRHQLEAEQDEMYNVIMRKPSNLPGYQGPTVILQAHMDMVYVSDGTRSYEDGLLLEEKDGMLKAVGTTLGADNGMAVAYYLAVLASEDFYYPNLEVVFTVQEEDGLRGAAGLDYSKLKGNCLINMDSEEEQTFCTGCAGGVRTHIKLPVQDQSVSDFVGYHVSLEGLQGGHSGMAIHLERGNAIQMCGRILQKIRKYACLSKIQCKGHANVISRDASMVLAVRPQDQQKLQKDLQQFEREFQQELQFSDTISIAVKELPSSVSTVFSSNTVDALVGLLTLMPNGVLHNNAAMEGLVETSNNMGSLEQCGEALVLTGSIRSSVASRKQQVVKQLEELTRLCGGTIEFFGDYPHWSYRKDSPLRDTAVQVYRKLYGRKPEIFAVHAGLECGYFAQAMPDLDILSFGPDLHFVHTVKESADLASVKRMWKFLRELLATLANHIETSC</sequence>
<keyword evidence="2" id="KW-0224">Dipeptidase</keyword>
<feature type="domain" description="Peptidase M20 dimerisation" evidence="1">
    <location>
        <begin position="212"/>
        <end position="293"/>
    </location>
</feature>
<dbReference type="InterPro" id="IPR002933">
    <property type="entry name" value="Peptidase_M20"/>
</dbReference>
<keyword evidence="2" id="KW-0645">Protease</keyword>
<dbReference type="PANTHER" id="PTHR43501:SF1">
    <property type="entry name" value="CYTOSOL NON-SPECIFIC DIPEPTIDASE"/>
    <property type="match status" value="1"/>
</dbReference>
<accession>A0ABR7IR39</accession>
<keyword evidence="3" id="KW-1185">Reference proteome</keyword>
<dbReference type="InterPro" id="IPR001160">
    <property type="entry name" value="Peptidase_M20C"/>
</dbReference>
<evidence type="ECO:0000313" key="2">
    <source>
        <dbReference type="EMBL" id="MBC5787616.1"/>
    </source>
</evidence>
<reference evidence="2 3" key="1">
    <citation type="submission" date="2020-08" db="EMBL/GenBank/DDBJ databases">
        <title>Genome public.</title>
        <authorList>
            <person name="Liu C."/>
            <person name="Sun Q."/>
        </authorList>
    </citation>
    <scope>NUCLEOTIDE SEQUENCE [LARGE SCALE GENOMIC DNA]</scope>
    <source>
        <strain evidence="2 3">NSJ-27</strain>
    </source>
</reference>